<dbReference type="AlphaFoldDB" id="A0A5A8F8H2"/>
<proteinExistence type="predicted"/>
<accession>A0A5A8F8H2</accession>
<sequence>MKRVSDILESAFSKSVYNTLAISKSWKCVVGDFIASSTIPTMIKNKVLYIGVSDHILKNELYYMKDEIIEKLKVKGFDVDDVKFFLSYNIPVDKVRKVSREISDKEREVVDRYSKIIKDEGLREKFRNAMLGFFSRYSLADFINDNLDIE</sequence>
<gene>
    <name evidence="1" type="ORF">FHQ18_04985</name>
</gene>
<dbReference type="InterPro" id="IPR007922">
    <property type="entry name" value="DciA-like"/>
</dbReference>
<dbReference type="RefSeq" id="WP_149266069.1">
    <property type="nucleotide sequence ID" value="NZ_VFJB01000004.1"/>
</dbReference>
<keyword evidence="2" id="KW-1185">Reference proteome</keyword>
<evidence type="ECO:0000313" key="2">
    <source>
        <dbReference type="Proteomes" id="UP000322876"/>
    </source>
</evidence>
<evidence type="ECO:0000313" key="1">
    <source>
        <dbReference type="EMBL" id="KAA0258513.1"/>
    </source>
</evidence>
<name>A0A5A8F8H2_9BACT</name>
<dbReference type="Pfam" id="PF05258">
    <property type="entry name" value="DciA"/>
    <property type="match status" value="1"/>
</dbReference>
<comment type="caution">
    <text evidence="1">The sequence shown here is derived from an EMBL/GenBank/DDBJ whole genome shotgun (WGS) entry which is preliminary data.</text>
</comment>
<dbReference type="EMBL" id="VFJB01000004">
    <property type="protein sequence ID" value="KAA0258513.1"/>
    <property type="molecule type" value="Genomic_DNA"/>
</dbReference>
<organism evidence="1 2">
    <name type="scientific">Deferribacter autotrophicus</name>
    <dbReference type="NCBI Taxonomy" id="500465"/>
    <lineage>
        <taxon>Bacteria</taxon>
        <taxon>Pseudomonadati</taxon>
        <taxon>Deferribacterota</taxon>
        <taxon>Deferribacteres</taxon>
        <taxon>Deferribacterales</taxon>
        <taxon>Deferribacteraceae</taxon>
        <taxon>Deferribacter</taxon>
    </lineage>
</organism>
<protein>
    <submittedName>
        <fullName evidence="1">DUF721 domain-containing protein</fullName>
    </submittedName>
</protein>
<reference evidence="1 2" key="1">
    <citation type="submission" date="2019-06" db="EMBL/GenBank/DDBJ databases">
        <title>Genomic insights into carbon and energy metabolism of Deferribacter autotrophicus revealed new metabolic traits in the phylum Deferribacteres.</title>
        <authorList>
            <person name="Slobodkin A.I."/>
            <person name="Slobodkina G.B."/>
            <person name="Allioux M."/>
            <person name="Alain K."/>
            <person name="Jebbar M."/>
            <person name="Shadrin V."/>
            <person name="Kublanov I.V."/>
            <person name="Toshchakov S.V."/>
            <person name="Bonch-Osmolovskaya E.A."/>
        </authorList>
    </citation>
    <scope>NUCLEOTIDE SEQUENCE [LARGE SCALE GENOMIC DNA]</scope>
    <source>
        <strain evidence="1 2">SL50</strain>
    </source>
</reference>
<dbReference type="OrthoDB" id="9797567at2"/>
<dbReference type="Proteomes" id="UP000322876">
    <property type="component" value="Unassembled WGS sequence"/>
</dbReference>